<keyword evidence="2" id="KW-1003">Cell membrane</keyword>
<keyword evidence="5 6" id="KW-0472">Membrane</keyword>
<dbReference type="InterPro" id="IPR020948">
    <property type="entry name" value="P_starv_induced_PsiE-like"/>
</dbReference>
<protein>
    <recommendedName>
        <fullName evidence="9">Transporter</fullName>
    </recommendedName>
</protein>
<evidence type="ECO:0000256" key="3">
    <source>
        <dbReference type="ARBA" id="ARBA00022692"/>
    </source>
</evidence>
<evidence type="ECO:0000256" key="1">
    <source>
        <dbReference type="ARBA" id="ARBA00004651"/>
    </source>
</evidence>
<dbReference type="Proteomes" id="UP001222800">
    <property type="component" value="Chromosome"/>
</dbReference>
<accession>A0ABY8E8N9</accession>
<feature type="transmembrane region" description="Helical" evidence="6">
    <location>
        <begin position="60"/>
        <end position="79"/>
    </location>
</feature>
<evidence type="ECO:0000313" key="8">
    <source>
        <dbReference type="Proteomes" id="UP001222800"/>
    </source>
</evidence>
<sequence length="149" mass="16816">MDKKSVKRRVLKVSHVFEIILALIILVKVLLGAIDLSRVIWISYVSNPLNHVAYYEVEAILGYALLLVIGVELVIMLTLHTPESVIDVLLYAIARKLLLIPKDKGMIEAFIGICTIAGLFAIKKYLFEDREKHSIVDKSITEQDEKLNS</sequence>
<proteinExistence type="predicted"/>
<keyword evidence="4 6" id="KW-1133">Transmembrane helix</keyword>
<gene>
    <name evidence="7" type="ORF">P4S50_12825</name>
</gene>
<evidence type="ECO:0000256" key="2">
    <source>
        <dbReference type="ARBA" id="ARBA00022475"/>
    </source>
</evidence>
<dbReference type="EMBL" id="CP120733">
    <property type="protein sequence ID" value="WFD09266.1"/>
    <property type="molecule type" value="Genomic_DNA"/>
</dbReference>
<evidence type="ECO:0000256" key="4">
    <source>
        <dbReference type="ARBA" id="ARBA00022989"/>
    </source>
</evidence>
<feature type="transmembrane region" description="Helical" evidence="6">
    <location>
        <begin position="20"/>
        <end position="40"/>
    </location>
</feature>
<keyword evidence="3 6" id="KW-0812">Transmembrane</keyword>
<keyword evidence="8" id="KW-1185">Reference proteome</keyword>
<comment type="subcellular location">
    <subcellularLocation>
        <location evidence="1">Cell membrane</location>
        <topology evidence="1">Multi-pass membrane protein</topology>
    </subcellularLocation>
</comment>
<evidence type="ECO:0000256" key="6">
    <source>
        <dbReference type="SAM" id="Phobius"/>
    </source>
</evidence>
<name>A0ABY8E8N9_9FIRM</name>
<evidence type="ECO:0000256" key="5">
    <source>
        <dbReference type="ARBA" id="ARBA00023136"/>
    </source>
</evidence>
<feature type="transmembrane region" description="Helical" evidence="6">
    <location>
        <begin position="105"/>
        <end position="122"/>
    </location>
</feature>
<organism evidence="7 8">
    <name type="scientific">Tepidibacter hydrothermalis</name>
    <dbReference type="NCBI Taxonomy" id="3036126"/>
    <lineage>
        <taxon>Bacteria</taxon>
        <taxon>Bacillati</taxon>
        <taxon>Bacillota</taxon>
        <taxon>Clostridia</taxon>
        <taxon>Peptostreptococcales</taxon>
        <taxon>Peptostreptococcaceae</taxon>
        <taxon>Tepidibacter</taxon>
    </lineage>
</organism>
<dbReference type="Pfam" id="PF06146">
    <property type="entry name" value="PsiE"/>
    <property type="match status" value="1"/>
</dbReference>
<evidence type="ECO:0000313" key="7">
    <source>
        <dbReference type="EMBL" id="WFD09266.1"/>
    </source>
</evidence>
<reference evidence="7 8" key="1">
    <citation type="submission" date="2023-03" db="EMBL/GenBank/DDBJ databases">
        <title>Complete genome sequence of Tepidibacter sp. SWIR-1, isolated from a deep-sea hydrothermal vent.</title>
        <authorList>
            <person name="Li X."/>
        </authorList>
    </citation>
    <scope>NUCLEOTIDE SEQUENCE [LARGE SCALE GENOMIC DNA]</scope>
    <source>
        <strain evidence="7 8">SWIR-1</strain>
    </source>
</reference>
<dbReference type="RefSeq" id="WP_277731189.1">
    <property type="nucleotide sequence ID" value="NZ_CP120733.1"/>
</dbReference>
<evidence type="ECO:0008006" key="9">
    <source>
        <dbReference type="Google" id="ProtNLM"/>
    </source>
</evidence>